<evidence type="ECO:0000256" key="7">
    <source>
        <dbReference type="ARBA" id="ARBA00023014"/>
    </source>
</evidence>
<dbReference type="Pfam" id="PF01565">
    <property type="entry name" value="FAD_binding_4"/>
    <property type="match status" value="1"/>
</dbReference>
<reference evidence="10" key="1">
    <citation type="journal article" date="2020" name="mSystems">
        <title>Genome- and Community-Level Interaction Insights into Carbon Utilization and Element Cycling Functions of Hydrothermarchaeota in Hydrothermal Sediment.</title>
        <authorList>
            <person name="Zhou Z."/>
            <person name="Liu Y."/>
            <person name="Xu W."/>
            <person name="Pan J."/>
            <person name="Luo Z.H."/>
            <person name="Li M."/>
        </authorList>
    </citation>
    <scope>NUCLEOTIDE SEQUENCE [LARGE SCALE GENOMIC DNA]</scope>
    <source>
        <strain evidence="10">SpSt-289</strain>
    </source>
</reference>
<dbReference type="InterPro" id="IPR016166">
    <property type="entry name" value="FAD-bd_PCMH"/>
</dbReference>
<comment type="caution">
    <text evidence="10">The sequence shown here is derived from an EMBL/GenBank/DDBJ whole genome shotgun (WGS) entry which is preliminary data.</text>
</comment>
<keyword evidence="2" id="KW-0285">Flavoprotein</keyword>
<dbReference type="PROSITE" id="PS51387">
    <property type="entry name" value="FAD_PCMH"/>
    <property type="match status" value="1"/>
</dbReference>
<dbReference type="PROSITE" id="PS51379">
    <property type="entry name" value="4FE4S_FER_2"/>
    <property type="match status" value="1"/>
</dbReference>
<protein>
    <submittedName>
        <fullName evidence="10">FAD-binding oxidoreductase</fullName>
    </submittedName>
</protein>
<dbReference type="GO" id="GO:1903457">
    <property type="term" value="P:lactate catabolic process"/>
    <property type="evidence" value="ECO:0007669"/>
    <property type="project" value="TreeGrafter"/>
</dbReference>
<dbReference type="SUPFAM" id="SSF46548">
    <property type="entry name" value="alpha-helical ferredoxin"/>
    <property type="match status" value="1"/>
</dbReference>
<evidence type="ECO:0000256" key="4">
    <source>
        <dbReference type="ARBA" id="ARBA00022827"/>
    </source>
</evidence>
<evidence type="ECO:0000259" key="8">
    <source>
        <dbReference type="PROSITE" id="PS51379"/>
    </source>
</evidence>
<dbReference type="PROSITE" id="PS00198">
    <property type="entry name" value="4FE4S_FER_1"/>
    <property type="match status" value="1"/>
</dbReference>
<dbReference type="Pfam" id="PF13183">
    <property type="entry name" value="Fer4_8"/>
    <property type="match status" value="1"/>
</dbReference>
<keyword evidence="5" id="KW-0560">Oxidoreductase</keyword>
<dbReference type="InterPro" id="IPR036318">
    <property type="entry name" value="FAD-bd_PCMH-like_sf"/>
</dbReference>
<dbReference type="InterPro" id="IPR017900">
    <property type="entry name" value="4Fe4S_Fe_S_CS"/>
</dbReference>
<dbReference type="GO" id="GO:0046872">
    <property type="term" value="F:metal ion binding"/>
    <property type="evidence" value="ECO:0007669"/>
    <property type="project" value="UniProtKB-KW"/>
</dbReference>
<dbReference type="GO" id="GO:0004458">
    <property type="term" value="F:D-lactate dehydrogenase (cytochrome) activity"/>
    <property type="evidence" value="ECO:0007669"/>
    <property type="project" value="TreeGrafter"/>
</dbReference>
<organism evidence="10">
    <name type="scientific">Caldilinea aerophila</name>
    <dbReference type="NCBI Taxonomy" id="133453"/>
    <lineage>
        <taxon>Bacteria</taxon>
        <taxon>Bacillati</taxon>
        <taxon>Chloroflexota</taxon>
        <taxon>Caldilineae</taxon>
        <taxon>Caldilineales</taxon>
        <taxon>Caldilineaceae</taxon>
        <taxon>Caldilinea</taxon>
    </lineage>
</organism>
<dbReference type="InterPro" id="IPR016164">
    <property type="entry name" value="FAD-linked_Oxase-like_C"/>
</dbReference>
<keyword evidence="4" id="KW-0274">FAD</keyword>
<evidence type="ECO:0000259" key="9">
    <source>
        <dbReference type="PROSITE" id="PS51387"/>
    </source>
</evidence>
<dbReference type="InterPro" id="IPR017896">
    <property type="entry name" value="4Fe4S_Fe-S-bd"/>
</dbReference>
<evidence type="ECO:0000313" key="10">
    <source>
        <dbReference type="EMBL" id="HDX33317.1"/>
    </source>
</evidence>
<evidence type="ECO:0000256" key="5">
    <source>
        <dbReference type="ARBA" id="ARBA00023002"/>
    </source>
</evidence>
<dbReference type="AlphaFoldDB" id="A0A7C1FI09"/>
<name>A0A7C1FI09_9CHLR</name>
<accession>A0A7C1FI09</accession>
<comment type="cofactor">
    <cofactor evidence="1">
        <name>FAD</name>
        <dbReference type="ChEBI" id="CHEBI:57692"/>
    </cofactor>
</comment>
<dbReference type="InterPro" id="IPR016171">
    <property type="entry name" value="Vanillyl_alc_oxidase_C-sub2"/>
</dbReference>
<dbReference type="GO" id="GO:0051536">
    <property type="term" value="F:iron-sulfur cluster binding"/>
    <property type="evidence" value="ECO:0007669"/>
    <property type="project" value="UniProtKB-KW"/>
</dbReference>
<dbReference type="SUPFAM" id="SSF55103">
    <property type="entry name" value="FAD-linked oxidases, C-terminal domain"/>
    <property type="match status" value="1"/>
</dbReference>
<dbReference type="InterPro" id="IPR016169">
    <property type="entry name" value="FAD-bd_PCMH_sub2"/>
</dbReference>
<evidence type="ECO:0000256" key="2">
    <source>
        <dbReference type="ARBA" id="ARBA00022630"/>
    </source>
</evidence>
<dbReference type="Gene3D" id="3.30.70.2740">
    <property type="match status" value="1"/>
</dbReference>
<dbReference type="GO" id="GO:0008720">
    <property type="term" value="F:D-lactate dehydrogenase (NAD+) activity"/>
    <property type="evidence" value="ECO:0007669"/>
    <property type="project" value="TreeGrafter"/>
</dbReference>
<dbReference type="GO" id="GO:0071949">
    <property type="term" value="F:FAD binding"/>
    <property type="evidence" value="ECO:0007669"/>
    <property type="project" value="InterPro"/>
</dbReference>
<evidence type="ECO:0000256" key="3">
    <source>
        <dbReference type="ARBA" id="ARBA00022723"/>
    </source>
</evidence>
<keyword evidence="3" id="KW-0479">Metal-binding</keyword>
<keyword evidence="7" id="KW-0411">Iron-sulfur</keyword>
<dbReference type="PANTHER" id="PTHR11748">
    <property type="entry name" value="D-LACTATE DEHYDROGENASE"/>
    <property type="match status" value="1"/>
</dbReference>
<feature type="domain" description="FAD-binding PCMH-type" evidence="9">
    <location>
        <begin position="61"/>
        <end position="301"/>
    </location>
</feature>
<dbReference type="InterPro" id="IPR004113">
    <property type="entry name" value="FAD-bd_oxidored_4_C"/>
</dbReference>
<dbReference type="Gene3D" id="3.30.465.10">
    <property type="match status" value="1"/>
</dbReference>
<sequence length="1024" mass="113012">MCWRQHAVFFPTLRLHAEIVIMGTMNTAVDDFLNTLRPRVAGELRSDLYTRTLYSTDASLYQVMPHGVLIPKNAEDMQAAIELAAAYKVPLLPRAGGSSLAGQTVNAALVMDTSRWMDQVLELNVEERWVRVQPGIVLDVLNGKLRPHGLQFGPDPASSNRACLGGIVSNNATGSHSILYGMAVDHVLEMKVLLDDGSIAHLRSLNEEELRQKLLGDTRESEIYRRVTALVSNEENRQIIRRGTPRHWRRCGGYNLARFIHDGSIDHYLPQDPRFNLVNLLAGAEGTLAAITELKLKLVERPRCTVLAIMEFPTLLAALEATPAILETGPTAVELIDDLSLRMAAENRDAARLVKSFLQGDPFCFLAVEYQGENEAALRARVQTLIERFHSLPVTPLFDPRLQANVWAVRKIGLGLLMSMRSDWKPIPFIEDTAVPPQYLAEYIPKIEAFCRELGTQMTYYAHASAGCLHIRPLINVKLRPEIDKMRAISLFVADLLGQYAGVLSSEHGDGRVRSWLAERFYGPELYALFKEVKAIFDPQNLFNPGNIVDGPPIDQHLRYGPTYQTISVQTMLHWPTGFAMEIEMCNGAGVCRKLTTGAMCPSFMATREEEHSTRGRANLLRAALSGRLPATELTSPRMYAAMDLCVACKACKSECPSSVDMARIKTEFLAQYYTHHPRRRRDYLFAYIDALSRLASGWRAPIANWMLSLGLVKIALDRWLGLSKARPLPHFSRHPFTVKRFKAMVQPKTIAPNTHVGTSAAGVQNAQSAPLLFVDTYNAYAYPHVAEAAVEVLEALGCTVEIAPVTDAGRPALSKGMIDLARRRAWRVLEVLHPYAEAGRPILFLEPSDWSAVVDDYAALLPGDERLPTVTAACVTFEQFVAERLAQGAASPFDGEPQPALLHGHCHQKALLGTKPAVQALSAAGYQVQEIDSTCCGMAGAFGYESEHVAISLKMAEHGLLPAVRAASAATVIVAAGVSCRQQIWSATGRRALHPAEALAVKLRRSQNRRNENNGIVSDPVLV</sequence>
<gene>
    <name evidence="10" type="ORF">ENQ20_17795</name>
</gene>
<evidence type="ECO:0000256" key="6">
    <source>
        <dbReference type="ARBA" id="ARBA00023004"/>
    </source>
</evidence>
<feature type="domain" description="4Fe-4S ferredoxin-type" evidence="8">
    <location>
        <begin position="637"/>
        <end position="668"/>
    </location>
</feature>
<keyword evidence="6" id="KW-0408">Iron</keyword>
<dbReference type="EMBL" id="DSMG01000185">
    <property type="protein sequence ID" value="HDX33317.1"/>
    <property type="molecule type" value="Genomic_DNA"/>
</dbReference>
<dbReference type="SUPFAM" id="SSF56176">
    <property type="entry name" value="FAD-binding/transporter-associated domain-like"/>
    <property type="match status" value="1"/>
</dbReference>
<dbReference type="InterPro" id="IPR006094">
    <property type="entry name" value="Oxid_FAD_bind_N"/>
</dbReference>
<dbReference type="Gene3D" id="1.10.45.10">
    <property type="entry name" value="Vanillyl-alcohol Oxidase, Chain A, domain 4"/>
    <property type="match status" value="1"/>
</dbReference>
<dbReference type="Pfam" id="PF02913">
    <property type="entry name" value="FAD-oxidase_C"/>
    <property type="match status" value="1"/>
</dbReference>
<evidence type="ECO:0000256" key="1">
    <source>
        <dbReference type="ARBA" id="ARBA00001974"/>
    </source>
</evidence>
<dbReference type="PANTHER" id="PTHR11748:SF119">
    <property type="entry name" value="D-2-HYDROXYGLUTARATE DEHYDROGENASE"/>
    <property type="match status" value="1"/>
</dbReference>
<proteinExistence type="predicted"/>